<dbReference type="GO" id="GO:0005509">
    <property type="term" value="F:calcium ion binding"/>
    <property type="evidence" value="ECO:0007669"/>
    <property type="project" value="InterPro"/>
</dbReference>
<reference evidence="4" key="2">
    <citation type="journal article" date="2013" name="Stand. Genomic Sci.">
        <title>Complete genome sequence of Desulfocapsa sulfexigens, a marine deltaproteobacterium specialized in disproportionating inorganic sulfur compounds.</title>
        <authorList>
            <person name="Finster K.W."/>
            <person name="Kjeldsen K.U."/>
            <person name="Kube M."/>
            <person name="Reinhardt R."/>
            <person name="Mussmann M."/>
            <person name="Amann R."/>
            <person name="Schreiber L."/>
        </authorList>
    </citation>
    <scope>NUCLEOTIDE SEQUENCE [LARGE SCALE GENOMIC DNA]</scope>
    <source>
        <strain evidence="4">DSM 10523 / SB164P1</strain>
    </source>
</reference>
<evidence type="ECO:0000259" key="2">
    <source>
        <dbReference type="PROSITE" id="PS50222"/>
    </source>
</evidence>
<evidence type="ECO:0000256" key="1">
    <source>
        <dbReference type="SAM" id="MobiDB-lite"/>
    </source>
</evidence>
<protein>
    <submittedName>
        <fullName evidence="3">Putative Calcium-binding EF-hand-containing protein</fullName>
    </submittedName>
</protein>
<name>M1WSH1_PSEP2</name>
<reference evidence="3 4" key="1">
    <citation type="journal article" date="2013" name="PLoS ONE">
        <title>The first genomic and proteomic characterization of a deep-sea sulfate reducer: insights into the piezophilic lifestyle of Desulfovibrio piezophilus.</title>
        <authorList>
            <person name="Pradel N."/>
            <person name="Ji B."/>
            <person name="Gimenez G."/>
            <person name="Talla E."/>
            <person name="Lenoble P."/>
            <person name="Garel M."/>
            <person name="Tamburini C."/>
            <person name="Fourquet P."/>
            <person name="Lebrun R."/>
            <person name="Bertin P."/>
            <person name="Denis Y."/>
            <person name="Pophillat M."/>
            <person name="Barbe V."/>
            <person name="Ollivier B."/>
            <person name="Dolla A."/>
        </authorList>
    </citation>
    <scope>NUCLEOTIDE SEQUENCE [LARGE SCALE GENOMIC DNA]</scope>
    <source>
        <strain evidence="4">DSM 10523 / SB164P1</strain>
    </source>
</reference>
<dbReference type="Gene3D" id="1.10.238.10">
    <property type="entry name" value="EF-hand"/>
    <property type="match status" value="1"/>
</dbReference>
<feature type="compositionally biased region" description="Low complexity" evidence="1">
    <location>
        <begin position="1"/>
        <end position="21"/>
    </location>
</feature>
<dbReference type="PATRIC" id="fig|879567.3.peg.3189"/>
<accession>M1WSH1</accession>
<dbReference type="Pfam" id="PF13833">
    <property type="entry name" value="EF-hand_8"/>
    <property type="match status" value="2"/>
</dbReference>
<dbReference type="RefSeq" id="WP_015416236.1">
    <property type="nucleotide sequence ID" value="NC_020409.1"/>
</dbReference>
<feature type="domain" description="EF-hand" evidence="2">
    <location>
        <begin position="59"/>
        <end position="94"/>
    </location>
</feature>
<organism evidence="3 4">
    <name type="scientific">Pseudodesulfovibrio piezophilus (strain DSM 21447 / JCM 15486 / C1TLV30)</name>
    <name type="common">Desulfovibrio piezophilus</name>
    <dbReference type="NCBI Taxonomy" id="1322246"/>
    <lineage>
        <taxon>Bacteria</taxon>
        <taxon>Pseudomonadati</taxon>
        <taxon>Thermodesulfobacteriota</taxon>
        <taxon>Desulfovibrionia</taxon>
        <taxon>Desulfovibrionales</taxon>
        <taxon>Desulfovibrionaceae</taxon>
    </lineage>
</organism>
<proteinExistence type="predicted"/>
<dbReference type="KEGG" id="dpi:BN4_20132"/>
<dbReference type="Proteomes" id="UP000011724">
    <property type="component" value="Chromosome"/>
</dbReference>
<dbReference type="eggNOG" id="ENOG50318DR">
    <property type="taxonomic scope" value="Bacteria"/>
</dbReference>
<dbReference type="STRING" id="1322246.BN4_20132"/>
<dbReference type="AlphaFoldDB" id="M1WSH1"/>
<evidence type="ECO:0000313" key="4">
    <source>
        <dbReference type="Proteomes" id="UP000011724"/>
    </source>
</evidence>
<dbReference type="SUPFAM" id="SSF47473">
    <property type="entry name" value="EF-hand"/>
    <property type="match status" value="1"/>
</dbReference>
<feature type="region of interest" description="Disordered" evidence="1">
    <location>
        <begin position="1"/>
        <end position="114"/>
    </location>
</feature>
<dbReference type="PROSITE" id="PS00018">
    <property type="entry name" value="EF_HAND_1"/>
    <property type="match status" value="1"/>
</dbReference>
<evidence type="ECO:0000313" key="3">
    <source>
        <dbReference type="EMBL" id="CCH50194.1"/>
    </source>
</evidence>
<dbReference type="HOGENOM" id="CLU_1683723_0_0_7"/>
<dbReference type="InterPro" id="IPR018247">
    <property type="entry name" value="EF_Hand_1_Ca_BS"/>
</dbReference>
<dbReference type="InterPro" id="IPR002048">
    <property type="entry name" value="EF_hand_dom"/>
</dbReference>
<dbReference type="OrthoDB" id="5465080at2"/>
<dbReference type="EMBL" id="FO203427">
    <property type="protein sequence ID" value="CCH50194.1"/>
    <property type="molecule type" value="Genomic_DNA"/>
</dbReference>
<feature type="region of interest" description="Disordered" evidence="1">
    <location>
        <begin position="122"/>
        <end position="141"/>
    </location>
</feature>
<dbReference type="InterPro" id="IPR011992">
    <property type="entry name" value="EF-hand-dom_pair"/>
</dbReference>
<feature type="compositionally biased region" description="Polar residues" evidence="1">
    <location>
        <begin position="104"/>
        <end position="113"/>
    </location>
</feature>
<gene>
    <name evidence="3" type="ordered locus">BN4_20132</name>
</gene>
<keyword evidence="4" id="KW-1185">Reference proteome</keyword>
<sequence>MEISSVSSMSSMMSMQSSSMQAPPEPPDTSEMSSDFISALDSDGDGALSETEFAAGGSGDSSESSEVFDALDTNEDGIVSQDEIEADMEARQATMESEMESSSGFSGIQQTADTAEFEQLMSLVGSGTESQSSGTEAYSQMQDSLFGSSSYDSQSLSGGLSIRA</sequence>
<dbReference type="PROSITE" id="PS50222">
    <property type="entry name" value="EF_HAND_2"/>
    <property type="match status" value="1"/>
</dbReference>
<feature type="compositionally biased region" description="Low complexity" evidence="1">
    <location>
        <begin position="125"/>
        <end position="136"/>
    </location>
</feature>